<dbReference type="EMBL" id="JAVRJZ010000021">
    <property type="protein sequence ID" value="KAK2704270.1"/>
    <property type="molecule type" value="Genomic_DNA"/>
</dbReference>
<evidence type="ECO:0000256" key="4">
    <source>
        <dbReference type="ARBA" id="ARBA00023242"/>
    </source>
</evidence>
<dbReference type="GO" id="GO:1990269">
    <property type="term" value="F:RNA polymerase II C-terminal domain phosphoserine binding"/>
    <property type="evidence" value="ECO:0007669"/>
    <property type="project" value="TreeGrafter"/>
</dbReference>
<dbReference type="Pfam" id="PF03126">
    <property type="entry name" value="Plus-3"/>
    <property type="match status" value="1"/>
</dbReference>
<dbReference type="PANTHER" id="PTHR13115">
    <property type="entry name" value="RNA POLYMERASE-ASSOCIATED PROTEIN RTF1 HOMOLOG"/>
    <property type="match status" value="1"/>
</dbReference>
<dbReference type="AlphaFoldDB" id="A0AA88H8I5"/>
<dbReference type="InterPro" id="IPR036128">
    <property type="entry name" value="Plus3-like_sf"/>
</dbReference>
<name>A0AA88H8I5_ARTSF</name>
<reference evidence="7" key="1">
    <citation type="submission" date="2023-07" db="EMBL/GenBank/DDBJ databases">
        <title>Chromosome-level genome assembly of Artemia franciscana.</title>
        <authorList>
            <person name="Jo E."/>
        </authorList>
    </citation>
    <scope>NUCLEOTIDE SEQUENCE</scope>
    <source>
        <tissue evidence="7">Whole body</tissue>
    </source>
</reference>
<feature type="region of interest" description="Disordered" evidence="5">
    <location>
        <begin position="35"/>
        <end position="71"/>
    </location>
</feature>
<protein>
    <recommendedName>
        <fullName evidence="6">Plus3 domain-containing protein</fullName>
    </recommendedName>
</protein>
<comment type="caution">
    <text evidence="7">The sequence shown here is derived from an EMBL/GenBank/DDBJ whole genome shotgun (WGS) entry which is preliminary data.</text>
</comment>
<proteinExistence type="predicted"/>
<evidence type="ECO:0000313" key="7">
    <source>
        <dbReference type="EMBL" id="KAK2704270.1"/>
    </source>
</evidence>
<dbReference type="SUPFAM" id="SSF159042">
    <property type="entry name" value="Plus3-like"/>
    <property type="match status" value="1"/>
</dbReference>
<evidence type="ECO:0000256" key="2">
    <source>
        <dbReference type="ARBA" id="ARBA00023015"/>
    </source>
</evidence>
<dbReference type="PANTHER" id="PTHR13115:SF8">
    <property type="entry name" value="RNA POLYMERASE-ASSOCIATED PROTEIN RTF1 HOMOLOG"/>
    <property type="match status" value="1"/>
</dbReference>
<evidence type="ECO:0000256" key="5">
    <source>
        <dbReference type="SAM" id="MobiDB-lite"/>
    </source>
</evidence>
<keyword evidence="2" id="KW-0805">Transcription regulation</keyword>
<dbReference type="GO" id="GO:0016593">
    <property type="term" value="C:Cdc73/Paf1 complex"/>
    <property type="evidence" value="ECO:0007669"/>
    <property type="project" value="TreeGrafter"/>
</dbReference>
<organism evidence="7 8">
    <name type="scientific">Artemia franciscana</name>
    <name type="common">Brine shrimp</name>
    <name type="synonym">Artemia sanfranciscana</name>
    <dbReference type="NCBI Taxonomy" id="6661"/>
    <lineage>
        <taxon>Eukaryota</taxon>
        <taxon>Metazoa</taxon>
        <taxon>Ecdysozoa</taxon>
        <taxon>Arthropoda</taxon>
        <taxon>Crustacea</taxon>
        <taxon>Branchiopoda</taxon>
        <taxon>Anostraca</taxon>
        <taxon>Artemiidae</taxon>
        <taxon>Artemia</taxon>
    </lineage>
</organism>
<feature type="compositionally biased region" description="Low complexity" evidence="5">
    <location>
        <begin position="50"/>
        <end position="59"/>
    </location>
</feature>
<keyword evidence="4" id="KW-0539">Nucleus</keyword>
<accession>A0AA88H8I5</accession>
<dbReference type="SMART" id="SM00719">
    <property type="entry name" value="Plus3"/>
    <property type="match status" value="1"/>
</dbReference>
<keyword evidence="8" id="KW-1185">Reference proteome</keyword>
<dbReference type="Gene3D" id="3.90.70.200">
    <property type="entry name" value="Plus-3 domain"/>
    <property type="match status" value="1"/>
</dbReference>
<keyword evidence="3" id="KW-0804">Transcription</keyword>
<gene>
    <name evidence="7" type="ORF">QYM36_016613</name>
</gene>
<evidence type="ECO:0000256" key="1">
    <source>
        <dbReference type="ARBA" id="ARBA00004123"/>
    </source>
</evidence>
<evidence type="ECO:0000256" key="3">
    <source>
        <dbReference type="ARBA" id="ARBA00023163"/>
    </source>
</evidence>
<sequence>MKKKETENRHWNLLNGRRNSKHLMFGRMIVAQIQRNLRNEKPRKAPSIKSSSSEDSSSSDSEDEERAPRHRVQLVDKKEQISKIRLSRHKLEKWVHSPFLEKVACGCFVRIGIGQNSGKSVYRVAEIVGVCETAKIYNFGNTKTNKGMRLRHGSQERVVRLESVSNQDFTDTEFEKWKETCAAQGVSLPLVEDVDKKYADIQNARNYEEDVAKIIREKTRFSKNIYNYAAKKAQLIKEREIAQSKGDKEVAERYNKELMLLAKCDSEDLNVSTYVILSANEVPSVPGLMFSHLSSKLTRMEKVLYAVAFRAEVYDNHFPPLPQL</sequence>
<dbReference type="InterPro" id="IPR004343">
    <property type="entry name" value="Plus-3_dom"/>
</dbReference>
<dbReference type="GO" id="GO:0003677">
    <property type="term" value="F:DNA binding"/>
    <property type="evidence" value="ECO:0007669"/>
    <property type="project" value="InterPro"/>
</dbReference>
<dbReference type="Proteomes" id="UP001187531">
    <property type="component" value="Unassembled WGS sequence"/>
</dbReference>
<comment type="subcellular location">
    <subcellularLocation>
        <location evidence="1">Nucleus</location>
    </subcellularLocation>
</comment>
<evidence type="ECO:0000313" key="8">
    <source>
        <dbReference type="Proteomes" id="UP001187531"/>
    </source>
</evidence>
<feature type="domain" description="Plus3" evidence="6">
    <location>
        <begin position="75"/>
        <end position="206"/>
    </location>
</feature>
<evidence type="ECO:0000259" key="6">
    <source>
        <dbReference type="PROSITE" id="PS51360"/>
    </source>
</evidence>
<dbReference type="PROSITE" id="PS51360">
    <property type="entry name" value="PLUS3"/>
    <property type="match status" value="1"/>
</dbReference>